<dbReference type="EMBL" id="JAULJQ010000003">
    <property type="protein sequence ID" value="MDO2409105.1"/>
    <property type="molecule type" value="Genomic_DNA"/>
</dbReference>
<dbReference type="CDD" id="cd00717">
    <property type="entry name" value="URO-D"/>
    <property type="match status" value="1"/>
</dbReference>
<evidence type="ECO:0000256" key="3">
    <source>
        <dbReference type="ARBA" id="ARBA00012288"/>
    </source>
</evidence>
<protein>
    <recommendedName>
        <fullName evidence="3 7">Uroporphyrinogen decarboxylase</fullName>
        <shortName evidence="7">UPD</shortName>
        <shortName evidence="7">URO-D</shortName>
        <ecNumber evidence="3 7">4.1.1.37</ecNumber>
    </recommendedName>
</protein>
<evidence type="ECO:0000313" key="13">
    <source>
        <dbReference type="Proteomes" id="UP001171111"/>
    </source>
</evidence>
<comment type="function">
    <text evidence="7">Catalyzes the decarboxylation of four acetate groups of uroporphyrinogen-III to yield coproporphyrinogen-III.</text>
</comment>
<feature type="domain" description="Uroporphyrinogen decarboxylase (URO-D)" evidence="11">
    <location>
        <begin position="136"/>
        <end position="152"/>
    </location>
</feature>
<feature type="domain" description="Uroporphyrinogen decarboxylase (URO-D)" evidence="10">
    <location>
        <begin position="16"/>
        <end position="25"/>
    </location>
</feature>
<keyword evidence="4 7" id="KW-0210">Decarboxylase</keyword>
<dbReference type="RefSeq" id="WP_302243928.1">
    <property type="nucleotide sequence ID" value="NZ_JAULJQ010000003.1"/>
</dbReference>
<dbReference type="InterPro" id="IPR006361">
    <property type="entry name" value="Uroporphyrinogen_deCO2ase_HemE"/>
</dbReference>
<dbReference type="PROSITE" id="PS00907">
    <property type="entry name" value="UROD_2"/>
    <property type="match status" value="1"/>
</dbReference>
<evidence type="ECO:0000256" key="1">
    <source>
        <dbReference type="ARBA" id="ARBA00004804"/>
    </source>
</evidence>
<dbReference type="EC" id="4.1.1.37" evidence="3 7"/>
<keyword evidence="13" id="KW-1185">Reference proteome</keyword>
<comment type="catalytic activity">
    <reaction evidence="7 8">
        <text>uroporphyrinogen III + 4 H(+) = coproporphyrinogen III + 4 CO2</text>
        <dbReference type="Rhea" id="RHEA:19865"/>
        <dbReference type="ChEBI" id="CHEBI:15378"/>
        <dbReference type="ChEBI" id="CHEBI:16526"/>
        <dbReference type="ChEBI" id="CHEBI:57308"/>
        <dbReference type="ChEBI" id="CHEBI:57309"/>
        <dbReference type="EC" id="4.1.1.37"/>
    </reaction>
</comment>
<organism evidence="12 13">
    <name type="scientific">Campylobacter magnus</name>
    <dbReference type="NCBI Taxonomy" id="3026462"/>
    <lineage>
        <taxon>Bacteria</taxon>
        <taxon>Pseudomonadati</taxon>
        <taxon>Campylobacterota</taxon>
        <taxon>Epsilonproteobacteria</taxon>
        <taxon>Campylobacterales</taxon>
        <taxon>Campylobacteraceae</taxon>
        <taxon>Campylobacter</taxon>
    </lineage>
</organism>
<evidence type="ECO:0000256" key="4">
    <source>
        <dbReference type="ARBA" id="ARBA00022793"/>
    </source>
</evidence>
<comment type="pathway">
    <text evidence="1 7 8">Porphyrin-containing compound metabolism; protoporphyrin-IX biosynthesis; coproporphyrinogen-III from 5-aminolevulinate: step 4/4.</text>
</comment>
<dbReference type="GO" id="GO:0004853">
    <property type="term" value="F:uroporphyrinogen decarboxylase activity"/>
    <property type="evidence" value="ECO:0007669"/>
    <property type="project" value="UniProtKB-EC"/>
</dbReference>
<evidence type="ECO:0000259" key="10">
    <source>
        <dbReference type="PROSITE" id="PS00906"/>
    </source>
</evidence>
<comment type="caution">
    <text evidence="7">Lacks conserved residue(s) required for the propagation of feature annotation.</text>
</comment>
<comment type="subcellular location">
    <subcellularLocation>
        <location evidence="7">Cytoplasm</location>
    </subcellularLocation>
</comment>
<feature type="site" description="Transition state stabilizer" evidence="7">
    <location>
        <position position="71"/>
    </location>
</feature>
<evidence type="ECO:0000256" key="6">
    <source>
        <dbReference type="ARBA" id="ARBA00023244"/>
    </source>
</evidence>
<reference evidence="12 13" key="1">
    <citation type="submission" date="2023-06" db="EMBL/GenBank/DDBJ databases">
        <title>Campylobacter magnum sp. nov., isolated from cecal contents of domestic pigs (Sus scrofa domesticus).</title>
        <authorList>
            <person name="Papic B."/>
            <person name="Gruntar I."/>
        </authorList>
    </citation>
    <scope>NUCLEOTIDE SEQUENCE [LARGE SCALE GENOMIC DNA]</scope>
    <source>
        <strain evidence="13">34484-21</strain>
    </source>
</reference>
<dbReference type="PANTHER" id="PTHR21091:SF169">
    <property type="entry name" value="UROPORPHYRINOGEN DECARBOXYLASE"/>
    <property type="match status" value="1"/>
</dbReference>
<proteinExistence type="inferred from homology"/>
<feature type="binding site" evidence="7">
    <location>
        <position position="71"/>
    </location>
    <ligand>
        <name>substrate</name>
    </ligand>
</feature>
<feature type="binding site" evidence="7">
    <location>
        <position position="203"/>
    </location>
    <ligand>
        <name>substrate</name>
    </ligand>
</feature>
<sequence>MIFIDACLGKETEYTPVWMMRQAGRYLPQYRALRATTSDFISFCRDSAKAAQATLQPIDELDVDAAIIFSDILVLPLEMGMDLSFKAGEGPVFAKPLSELKALDKLSGDRAVEKLSYVYEALKIARASLAPNKALIGFCGAPWTLATYMIEGRGSKTYEKSKKMLYSNPQLLHSILRKLTNALKDYVCEQIKAGANAIQIFDSWAGALEFSAYYEFAWSYIKEICAHIKKEYPNVPVIVFPKGIGGFITKLDGDFDVLGVGWECDIASVKNSLGAKYVLQGNLEPARLFDKMAIEDGVDEILGVMGGKRHIMNLGHGITPDVSVEHARHFINYTRSRSKELIKGKK</sequence>
<dbReference type="HAMAP" id="MF_00218">
    <property type="entry name" value="URO_D"/>
    <property type="match status" value="1"/>
</dbReference>
<evidence type="ECO:0000313" key="12">
    <source>
        <dbReference type="EMBL" id="MDO2409105.1"/>
    </source>
</evidence>
<dbReference type="Pfam" id="PF01208">
    <property type="entry name" value="URO-D"/>
    <property type="match status" value="1"/>
</dbReference>
<keyword evidence="5 7" id="KW-0456">Lyase</keyword>
<dbReference type="InterPro" id="IPR038071">
    <property type="entry name" value="UROD/MetE-like_sf"/>
</dbReference>
<comment type="similarity">
    <text evidence="2 7 9">Belongs to the uroporphyrinogen decarboxylase family.</text>
</comment>
<dbReference type="Proteomes" id="UP001171111">
    <property type="component" value="Unassembled WGS sequence"/>
</dbReference>
<dbReference type="InterPro" id="IPR000257">
    <property type="entry name" value="Uroporphyrinogen_deCOase"/>
</dbReference>
<dbReference type="PROSITE" id="PS00906">
    <property type="entry name" value="UROD_1"/>
    <property type="match status" value="1"/>
</dbReference>
<comment type="caution">
    <text evidence="12">The sequence shown here is derived from an EMBL/GenBank/DDBJ whole genome shotgun (WGS) entry which is preliminary data.</text>
</comment>
<dbReference type="NCBIfam" id="TIGR01464">
    <property type="entry name" value="hemE"/>
    <property type="match status" value="1"/>
</dbReference>
<feature type="binding site" evidence="7">
    <location>
        <position position="148"/>
    </location>
    <ligand>
        <name>substrate</name>
    </ligand>
</feature>
<feature type="binding site" evidence="7">
    <location>
        <begin position="21"/>
        <end position="25"/>
    </location>
    <ligand>
        <name>substrate</name>
    </ligand>
</feature>
<keyword evidence="7" id="KW-0963">Cytoplasm</keyword>
<comment type="subunit">
    <text evidence="7">Homodimer.</text>
</comment>
<evidence type="ECO:0000256" key="2">
    <source>
        <dbReference type="ARBA" id="ARBA00009935"/>
    </source>
</evidence>
<feature type="binding site" evidence="7">
    <location>
        <position position="316"/>
    </location>
    <ligand>
        <name>substrate</name>
    </ligand>
</feature>
<evidence type="ECO:0000256" key="7">
    <source>
        <dbReference type="HAMAP-Rule" id="MF_00218"/>
    </source>
</evidence>
<gene>
    <name evidence="7 12" type="primary">hemE</name>
    <name evidence="12" type="ORF">Q2362_03190</name>
</gene>
<accession>A0ABT8T778</accession>
<evidence type="ECO:0000259" key="11">
    <source>
        <dbReference type="PROSITE" id="PS00907"/>
    </source>
</evidence>
<name>A0ABT8T778_9BACT</name>
<evidence type="ECO:0000256" key="9">
    <source>
        <dbReference type="RuleBase" id="RU004169"/>
    </source>
</evidence>
<evidence type="ECO:0000256" key="5">
    <source>
        <dbReference type="ARBA" id="ARBA00023239"/>
    </source>
</evidence>
<dbReference type="PANTHER" id="PTHR21091">
    <property type="entry name" value="METHYLTETRAHYDROFOLATE:HOMOCYSTEINE METHYLTRANSFERASE RELATED"/>
    <property type="match status" value="1"/>
</dbReference>
<dbReference type="Gene3D" id="3.20.20.210">
    <property type="match status" value="1"/>
</dbReference>
<dbReference type="SUPFAM" id="SSF51726">
    <property type="entry name" value="UROD/MetE-like"/>
    <property type="match status" value="1"/>
</dbReference>
<keyword evidence="6 7" id="KW-0627">Porphyrin biosynthesis</keyword>
<evidence type="ECO:0000256" key="8">
    <source>
        <dbReference type="RuleBase" id="RU000554"/>
    </source>
</evidence>